<feature type="compositionally biased region" description="Polar residues" evidence="4">
    <location>
        <begin position="38"/>
        <end position="57"/>
    </location>
</feature>
<dbReference type="InterPro" id="IPR006828">
    <property type="entry name" value="ASC_dom"/>
</dbReference>
<evidence type="ECO:0000256" key="3">
    <source>
        <dbReference type="ARBA" id="ARBA00022490"/>
    </source>
</evidence>
<dbReference type="AlphaFoldDB" id="U4LAT6"/>
<feature type="domain" description="Association with the SNF1 complex (ASC)" evidence="5">
    <location>
        <begin position="313"/>
        <end position="418"/>
    </location>
</feature>
<sequence>MGNNPSRAAPAQNQQQSNSTTASTSPTNNNLPTRTPSASRRQSYRRNSLQAPGSSAQYGPGEYALRPRNLQHIDGSNTDYLLPTDPQSRYAGPLRRESIAAPIPEGDYEGFPICTREELLADAATLRLFPTPPPNDKVAAIPPAISEGPGLFTGNPFGQSVASRASTTPGDGMRQRNSLESMMNASIEEDVPPESDGRAIPTLIQWPHEGTKVFVTGTFCSWDKKYRLTRNAEDGILSAMIDLPPGTHHVKFLVDGEMMTSDNLSTAVDSSGILVNYIEVSADEMPPLGRQYSTDSATRTEPQSTNDFPTPGLTEGQLHYTNEIPAYLKEYENYYDEDRHHGHRSGSPPPPTLPMMLQKVILNSNLLNLKDDASVLSIPNHAVLNHLATSSIKNGILAVSATTRYRKKYVTTILYKAATADE</sequence>
<dbReference type="InterPro" id="IPR050827">
    <property type="entry name" value="CRP1_MDG1_kinase"/>
</dbReference>
<feature type="compositionally biased region" description="Polar residues" evidence="4">
    <location>
        <begin position="291"/>
        <end position="308"/>
    </location>
</feature>
<feature type="region of interest" description="Disordered" evidence="4">
    <location>
        <begin position="286"/>
        <end position="315"/>
    </location>
</feature>
<evidence type="ECO:0000313" key="7">
    <source>
        <dbReference type="Proteomes" id="UP000018144"/>
    </source>
</evidence>
<feature type="compositionally biased region" description="Low complexity" evidence="4">
    <location>
        <begin position="1"/>
        <end position="37"/>
    </location>
</feature>
<dbReference type="PANTHER" id="PTHR10343:SF84">
    <property type="entry name" value="5'-AMP-ACTIVATED PROTEIN KINASE SUBUNIT BETA-1"/>
    <property type="match status" value="1"/>
</dbReference>
<comment type="similarity">
    <text evidence="2">Belongs to the 5'-AMP-activated protein kinase beta subunit family.</text>
</comment>
<dbReference type="Pfam" id="PF16561">
    <property type="entry name" value="AMPK1_CBM"/>
    <property type="match status" value="1"/>
</dbReference>
<evidence type="ECO:0000256" key="1">
    <source>
        <dbReference type="ARBA" id="ARBA00004496"/>
    </source>
</evidence>
<dbReference type="CDD" id="cd02859">
    <property type="entry name" value="E_set_AMPKbeta_like_N"/>
    <property type="match status" value="1"/>
</dbReference>
<dbReference type="InterPro" id="IPR037256">
    <property type="entry name" value="ASC_dom_sf"/>
</dbReference>
<evidence type="ECO:0000259" key="5">
    <source>
        <dbReference type="SMART" id="SM01010"/>
    </source>
</evidence>
<dbReference type="SUPFAM" id="SSF160219">
    <property type="entry name" value="AMPKBI-like"/>
    <property type="match status" value="1"/>
</dbReference>
<keyword evidence="3" id="KW-0963">Cytoplasm</keyword>
<accession>U4LAT6</accession>
<dbReference type="InterPro" id="IPR014756">
    <property type="entry name" value="Ig_E-set"/>
</dbReference>
<protein>
    <submittedName>
        <fullName evidence="6">Similar to Uncharacterized protein C1919.03c acc. no. P78789</fullName>
    </submittedName>
</protein>
<dbReference type="GO" id="GO:0005737">
    <property type="term" value="C:cytoplasm"/>
    <property type="evidence" value="ECO:0007669"/>
    <property type="project" value="UniProtKB-SubCell"/>
</dbReference>
<gene>
    <name evidence="6" type="ORF">PCON_06863</name>
</gene>
<dbReference type="InterPro" id="IPR032640">
    <property type="entry name" value="AMPK1_CBM"/>
</dbReference>
<proteinExistence type="inferred from homology"/>
<evidence type="ECO:0000256" key="4">
    <source>
        <dbReference type="SAM" id="MobiDB-lite"/>
    </source>
</evidence>
<name>U4LAT6_PYROM</name>
<evidence type="ECO:0000313" key="6">
    <source>
        <dbReference type="EMBL" id="CCX07274.1"/>
    </source>
</evidence>
<dbReference type="FunFam" id="2.60.40.10:FF:000562">
    <property type="entry name" value="Snf1 kinase complex beta-subunit Gal83"/>
    <property type="match status" value="1"/>
</dbReference>
<dbReference type="SUPFAM" id="SSF81296">
    <property type="entry name" value="E set domains"/>
    <property type="match status" value="1"/>
</dbReference>
<dbReference type="Gene3D" id="6.20.250.60">
    <property type="match status" value="1"/>
</dbReference>
<dbReference type="eggNOG" id="KOG1616">
    <property type="taxonomic scope" value="Eukaryota"/>
</dbReference>
<comment type="subcellular location">
    <subcellularLocation>
        <location evidence="1">Cytoplasm</location>
    </subcellularLocation>
</comment>
<dbReference type="Proteomes" id="UP000018144">
    <property type="component" value="Unassembled WGS sequence"/>
</dbReference>
<dbReference type="GO" id="GO:0019901">
    <property type="term" value="F:protein kinase binding"/>
    <property type="evidence" value="ECO:0007669"/>
    <property type="project" value="TreeGrafter"/>
</dbReference>
<dbReference type="EMBL" id="HF935347">
    <property type="protein sequence ID" value="CCX07274.1"/>
    <property type="molecule type" value="Genomic_DNA"/>
</dbReference>
<feature type="region of interest" description="Disordered" evidence="4">
    <location>
        <begin position="1"/>
        <end position="62"/>
    </location>
</feature>
<reference evidence="6 7" key="1">
    <citation type="journal article" date="2013" name="PLoS Genet.">
        <title>The genome and development-dependent transcriptomes of Pyronema confluens: a window into fungal evolution.</title>
        <authorList>
            <person name="Traeger S."/>
            <person name="Altegoer F."/>
            <person name="Freitag M."/>
            <person name="Gabaldon T."/>
            <person name="Kempken F."/>
            <person name="Kumar A."/>
            <person name="Marcet-Houben M."/>
            <person name="Poggeler S."/>
            <person name="Stajich J.E."/>
            <person name="Nowrousian M."/>
        </authorList>
    </citation>
    <scope>NUCLEOTIDE SEQUENCE [LARGE SCALE GENOMIC DNA]</scope>
    <source>
        <strain evidence="7">CBS 100304</strain>
        <tissue evidence="6">Vegetative mycelium</tissue>
    </source>
</reference>
<dbReference type="PANTHER" id="PTHR10343">
    <property type="entry name" value="5'-AMP-ACTIVATED PROTEIN KINASE , BETA SUBUNIT"/>
    <property type="match status" value="1"/>
</dbReference>
<dbReference type="OMA" id="GHRIGNE"/>
<dbReference type="Gene3D" id="2.60.40.10">
    <property type="entry name" value="Immunoglobulins"/>
    <property type="match status" value="1"/>
</dbReference>
<dbReference type="OrthoDB" id="531008at2759"/>
<dbReference type="SMART" id="SM01010">
    <property type="entry name" value="AMPKBI"/>
    <property type="match status" value="1"/>
</dbReference>
<organism evidence="6 7">
    <name type="scientific">Pyronema omphalodes (strain CBS 100304)</name>
    <name type="common">Pyronema confluens</name>
    <dbReference type="NCBI Taxonomy" id="1076935"/>
    <lineage>
        <taxon>Eukaryota</taxon>
        <taxon>Fungi</taxon>
        <taxon>Dikarya</taxon>
        <taxon>Ascomycota</taxon>
        <taxon>Pezizomycotina</taxon>
        <taxon>Pezizomycetes</taxon>
        <taxon>Pezizales</taxon>
        <taxon>Pyronemataceae</taxon>
        <taxon>Pyronema</taxon>
    </lineage>
</organism>
<keyword evidence="7" id="KW-1185">Reference proteome</keyword>
<dbReference type="Pfam" id="PF04739">
    <property type="entry name" value="AMPKBI"/>
    <property type="match status" value="1"/>
</dbReference>
<dbReference type="GO" id="GO:0031588">
    <property type="term" value="C:nucleotide-activated protein kinase complex"/>
    <property type="evidence" value="ECO:0007669"/>
    <property type="project" value="TreeGrafter"/>
</dbReference>
<dbReference type="InterPro" id="IPR013783">
    <property type="entry name" value="Ig-like_fold"/>
</dbReference>
<dbReference type="GO" id="GO:0005634">
    <property type="term" value="C:nucleus"/>
    <property type="evidence" value="ECO:0007669"/>
    <property type="project" value="TreeGrafter"/>
</dbReference>
<dbReference type="GO" id="GO:0007165">
    <property type="term" value="P:signal transduction"/>
    <property type="evidence" value="ECO:0007669"/>
    <property type="project" value="UniProtKB-ARBA"/>
</dbReference>
<evidence type="ECO:0000256" key="2">
    <source>
        <dbReference type="ARBA" id="ARBA00010926"/>
    </source>
</evidence>
<dbReference type="STRING" id="1076935.U4LAT6"/>